<dbReference type="KEGG" id="ehx:EMIHUDRAFT_456943"/>
<dbReference type="RefSeq" id="XP_005757816.1">
    <property type="nucleotide sequence ID" value="XM_005757759.1"/>
</dbReference>
<dbReference type="RefSeq" id="XP_005781145.1">
    <property type="nucleotide sequence ID" value="XM_005781088.1"/>
</dbReference>
<name>A0A0D3I2A2_EMIH1</name>
<dbReference type="HOGENOM" id="CLU_1423924_0_0_1"/>
<dbReference type="EnsemblProtists" id="EOD05387">
    <property type="protein sequence ID" value="EOD05387"/>
    <property type="gene ID" value="EMIHUDRAFT_448638"/>
</dbReference>
<dbReference type="PaxDb" id="2903-EOD05387"/>
<organism evidence="1 2">
    <name type="scientific">Emiliania huxleyi (strain CCMP1516)</name>
    <dbReference type="NCBI Taxonomy" id="280463"/>
    <lineage>
        <taxon>Eukaryota</taxon>
        <taxon>Haptista</taxon>
        <taxon>Haptophyta</taxon>
        <taxon>Prymnesiophyceae</taxon>
        <taxon>Isochrysidales</taxon>
        <taxon>Noelaerhabdaceae</taxon>
        <taxon>Emiliania</taxon>
    </lineage>
</organism>
<dbReference type="GeneID" id="17251570"/>
<proteinExistence type="predicted"/>
<reference evidence="1" key="2">
    <citation type="submission" date="2024-10" db="UniProtKB">
        <authorList>
            <consortium name="EnsemblProtists"/>
        </authorList>
    </citation>
    <scope>IDENTIFICATION</scope>
</reference>
<dbReference type="KEGG" id="ehx:EMIHUDRAFT_448638"/>
<evidence type="ECO:0000313" key="1">
    <source>
        <dbReference type="EnsemblProtists" id="EOD05387"/>
    </source>
</evidence>
<keyword evidence="2" id="KW-1185">Reference proteome</keyword>
<dbReference type="Proteomes" id="UP000013827">
    <property type="component" value="Unassembled WGS sequence"/>
</dbReference>
<evidence type="ECO:0000313" key="2">
    <source>
        <dbReference type="Proteomes" id="UP000013827"/>
    </source>
</evidence>
<dbReference type="EnsemblProtists" id="EOD28716">
    <property type="protein sequence ID" value="EOD28716"/>
    <property type="gene ID" value="EMIHUDRAFT_456943"/>
</dbReference>
<sequence>MEEFIEALRHEIFYQYNAARADPQGYADTTPGLPPAAAARLRARQAVPPFAAISGELTGEAMKKVARLGYVEEEPDERLGEKPYLHCLGRGGRTDQMDEMRDVVANATAVIAELLLDEDKLPVAFDPFFTGLGVAIGPNRKHGTVTCIHLAEEWEDDDDVPDIFGVGMCRCCVSGKGIIKLEVEFVPCSVM</sequence>
<accession>A0A0D3I2A2</accession>
<dbReference type="AlphaFoldDB" id="A0A0D3I2A2"/>
<reference evidence="2" key="1">
    <citation type="journal article" date="2013" name="Nature">
        <title>Pan genome of the phytoplankton Emiliania underpins its global distribution.</title>
        <authorList>
            <person name="Read B.A."/>
            <person name="Kegel J."/>
            <person name="Klute M.J."/>
            <person name="Kuo A."/>
            <person name="Lefebvre S.C."/>
            <person name="Maumus F."/>
            <person name="Mayer C."/>
            <person name="Miller J."/>
            <person name="Monier A."/>
            <person name="Salamov A."/>
            <person name="Young J."/>
            <person name="Aguilar M."/>
            <person name="Claverie J.M."/>
            <person name="Frickenhaus S."/>
            <person name="Gonzalez K."/>
            <person name="Herman E.K."/>
            <person name="Lin Y.C."/>
            <person name="Napier J."/>
            <person name="Ogata H."/>
            <person name="Sarno A.F."/>
            <person name="Shmutz J."/>
            <person name="Schroeder D."/>
            <person name="de Vargas C."/>
            <person name="Verret F."/>
            <person name="von Dassow P."/>
            <person name="Valentin K."/>
            <person name="Van de Peer Y."/>
            <person name="Wheeler G."/>
            <person name="Dacks J.B."/>
            <person name="Delwiche C.F."/>
            <person name="Dyhrman S.T."/>
            <person name="Glockner G."/>
            <person name="John U."/>
            <person name="Richards T."/>
            <person name="Worden A.Z."/>
            <person name="Zhang X."/>
            <person name="Grigoriev I.V."/>
            <person name="Allen A.E."/>
            <person name="Bidle K."/>
            <person name="Borodovsky M."/>
            <person name="Bowler C."/>
            <person name="Brownlee C."/>
            <person name="Cock J.M."/>
            <person name="Elias M."/>
            <person name="Gladyshev V.N."/>
            <person name="Groth M."/>
            <person name="Guda C."/>
            <person name="Hadaegh A."/>
            <person name="Iglesias-Rodriguez M.D."/>
            <person name="Jenkins J."/>
            <person name="Jones B.M."/>
            <person name="Lawson T."/>
            <person name="Leese F."/>
            <person name="Lindquist E."/>
            <person name="Lobanov A."/>
            <person name="Lomsadze A."/>
            <person name="Malik S.B."/>
            <person name="Marsh M.E."/>
            <person name="Mackinder L."/>
            <person name="Mock T."/>
            <person name="Mueller-Roeber B."/>
            <person name="Pagarete A."/>
            <person name="Parker M."/>
            <person name="Probert I."/>
            <person name="Quesneville H."/>
            <person name="Raines C."/>
            <person name="Rensing S.A."/>
            <person name="Riano-Pachon D.M."/>
            <person name="Richier S."/>
            <person name="Rokitta S."/>
            <person name="Shiraiwa Y."/>
            <person name="Soanes D.M."/>
            <person name="van der Giezen M."/>
            <person name="Wahlund T.M."/>
            <person name="Williams B."/>
            <person name="Wilson W."/>
            <person name="Wolfe G."/>
            <person name="Wurch L.L."/>
        </authorList>
    </citation>
    <scope>NUCLEOTIDE SEQUENCE</scope>
</reference>
<protein>
    <submittedName>
        <fullName evidence="1">Uncharacterized protein</fullName>
    </submittedName>
</protein>
<dbReference type="GeneID" id="17274261"/>